<evidence type="ECO:0000313" key="1">
    <source>
        <dbReference type="EMBL" id="MCI71319.1"/>
    </source>
</evidence>
<feature type="non-terminal residue" evidence="1">
    <location>
        <position position="1"/>
    </location>
</feature>
<proteinExistence type="predicted"/>
<reference evidence="1 2" key="1">
    <citation type="journal article" date="2018" name="Front. Plant Sci.">
        <title>Red Clover (Trifolium pratense) and Zigzag Clover (T. medium) - A Picture of Genomic Similarities and Differences.</title>
        <authorList>
            <person name="Dluhosova J."/>
            <person name="Istvanek J."/>
            <person name="Nedelnik J."/>
            <person name="Repkova J."/>
        </authorList>
    </citation>
    <scope>NUCLEOTIDE SEQUENCE [LARGE SCALE GENOMIC DNA]</scope>
    <source>
        <strain evidence="2">cv. 10/8</strain>
        <tissue evidence="1">Leaf</tissue>
    </source>
</reference>
<keyword evidence="2" id="KW-1185">Reference proteome</keyword>
<comment type="caution">
    <text evidence="1">The sequence shown here is derived from an EMBL/GenBank/DDBJ whole genome shotgun (WGS) entry which is preliminary data.</text>
</comment>
<dbReference type="EMBL" id="LXQA010794007">
    <property type="protein sequence ID" value="MCI71319.1"/>
    <property type="molecule type" value="Genomic_DNA"/>
</dbReference>
<dbReference type="AlphaFoldDB" id="A0A392UCS2"/>
<protein>
    <submittedName>
        <fullName evidence="1">Uncharacterized protein</fullName>
    </submittedName>
</protein>
<name>A0A392UCS2_9FABA</name>
<dbReference type="Proteomes" id="UP000265520">
    <property type="component" value="Unassembled WGS sequence"/>
</dbReference>
<sequence>VGSEMMEAEVEAGGGV</sequence>
<evidence type="ECO:0000313" key="2">
    <source>
        <dbReference type="Proteomes" id="UP000265520"/>
    </source>
</evidence>
<accession>A0A392UCS2</accession>
<organism evidence="1 2">
    <name type="scientific">Trifolium medium</name>
    <dbReference type="NCBI Taxonomy" id="97028"/>
    <lineage>
        <taxon>Eukaryota</taxon>
        <taxon>Viridiplantae</taxon>
        <taxon>Streptophyta</taxon>
        <taxon>Embryophyta</taxon>
        <taxon>Tracheophyta</taxon>
        <taxon>Spermatophyta</taxon>
        <taxon>Magnoliopsida</taxon>
        <taxon>eudicotyledons</taxon>
        <taxon>Gunneridae</taxon>
        <taxon>Pentapetalae</taxon>
        <taxon>rosids</taxon>
        <taxon>fabids</taxon>
        <taxon>Fabales</taxon>
        <taxon>Fabaceae</taxon>
        <taxon>Papilionoideae</taxon>
        <taxon>50 kb inversion clade</taxon>
        <taxon>NPAAA clade</taxon>
        <taxon>Hologalegina</taxon>
        <taxon>IRL clade</taxon>
        <taxon>Trifolieae</taxon>
        <taxon>Trifolium</taxon>
    </lineage>
</organism>